<dbReference type="SUPFAM" id="SSF55469">
    <property type="entry name" value="FMN-dependent nitroreductase-like"/>
    <property type="match status" value="1"/>
</dbReference>
<dbReference type="GO" id="GO:0016491">
    <property type="term" value="F:oxidoreductase activity"/>
    <property type="evidence" value="ECO:0007669"/>
    <property type="project" value="UniProtKB-KW"/>
</dbReference>
<dbReference type="Pfam" id="PF00881">
    <property type="entry name" value="Nitroreductase"/>
    <property type="match status" value="1"/>
</dbReference>
<evidence type="ECO:0000259" key="3">
    <source>
        <dbReference type="Pfam" id="PF00881"/>
    </source>
</evidence>
<feature type="domain" description="Nitroreductase" evidence="3">
    <location>
        <begin position="14"/>
        <end position="188"/>
    </location>
</feature>
<comment type="similarity">
    <text evidence="1">Belongs to the nitroreductase family.</text>
</comment>
<organism evidence="4 5">
    <name type="scientific">Paenibacillus urinalis</name>
    <dbReference type="NCBI Taxonomy" id="521520"/>
    <lineage>
        <taxon>Bacteria</taxon>
        <taxon>Bacillati</taxon>
        <taxon>Bacillota</taxon>
        <taxon>Bacilli</taxon>
        <taxon>Bacillales</taxon>
        <taxon>Paenibacillaceae</taxon>
        <taxon>Paenibacillus</taxon>
    </lineage>
</organism>
<dbReference type="Proteomes" id="UP001220962">
    <property type="component" value="Chromosome"/>
</dbReference>
<protein>
    <submittedName>
        <fullName evidence="4">Nitroreductase family protein</fullName>
    </submittedName>
</protein>
<dbReference type="EMBL" id="CP118101">
    <property type="protein sequence ID" value="WDH82108.1"/>
    <property type="molecule type" value="Genomic_DNA"/>
</dbReference>
<proteinExistence type="inferred from homology"/>
<keyword evidence="2" id="KW-0560">Oxidoreductase</keyword>
<dbReference type="RefSeq" id="WP_047913662.1">
    <property type="nucleotide sequence ID" value="NZ_CP118101.1"/>
</dbReference>
<dbReference type="InterPro" id="IPR029479">
    <property type="entry name" value="Nitroreductase"/>
</dbReference>
<dbReference type="Gene3D" id="3.40.109.10">
    <property type="entry name" value="NADH Oxidase"/>
    <property type="match status" value="1"/>
</dbReference>
<dbReference type="PANTHER" id="PTHR43673:SF3">
    <property type="entry name" value="NAD(P)H NITROREDUCTASE YODC-RELATED"/>
    <property type="match status" value="1"/>
</dbReference>
<evidence type="ECO:0000313" key="5">
    <source>
        <dbReference type="Proteomes" id="UP001220962"/>
    </source>
</evidence>
<accession>A0AAX3MXM9</accession>
<dbReference type="AlphaFoldDB" id="A0AAX3MXM9"/>
<gene>
    <name evidence="4" type="ORF">PUW23_21980</name>
</gene>
<reference evidence="4" key="1">
    <citation type="submission" date="2023-02" db="EMBL/GenBank/DDBJ databases">
        <title>Pathogen: clinical or host-associated sample.</title>
        <authorList>
            <person name="Hergert J."/>
            <person name="Casey R."/>
            <person name="Wagner J."/>
            <person name="Young E.L."/>
            <person name="Oakeson K.F."/>
        </authorList>
    </citation>
    <scope>NUCLEOTIDE SEQUENCE</scope>
    <source>
        <strain evidence="4">2022CK-00830</strain>
    </source>
</reference>
<dbReference type="InterPro" id="IPR000415">
    <property type="entry name" value="Nitroreductase-like"/>
</dbReference>
<dbReference type="PANTHER" id="PTHR43673">
    <property type="entry name" value="NAD(P)H NITROREDUCTASE YDGI-RELATED"/>
    <property type="match status" value="1"/>
</dbReference>
<evidence type="ECO:0000313" key="4">
    <source>
        <dbReference type="EMBL" id="WDH82108.1"/>
    </source>
</evidence>
<sequence length="210" mass="23000">MVNAVEQSVIQVMKERGSVRKYQPGVEIPPATLKTIIEAAGSAPSAWNLQHWKFVVIQNQDNKNRILPAAYNQQQVADASAVIIVLGDMEANKNAEAVYDEMVRSGAMTEDVVNNMVNDINNYYENVATAGVHDAIRNASFAAMQLMLAAKAHGIDTCPIGGFSADALREELNIPERFIPVVMVATGYAEQPAYATNRFSADQIVINERF</sequence>
<name>A0AAX3MXM9_9BACL</name>
<evidence type="ECO:0000256" key="2">
    <source>
        <dbReference type="ARBA" id="ARBA00023002"/>
    </source>
</evidence>
<dbReference type="CDD" id="cd02137">
    <property type="entry name" value="MhqN-like"/>
    <property type="match status" value="1"/>
</dbReference>
<evidence type="ECO:0000256" key="1">
    <source>
        <dbReference type="ARBA" id="ARBA00007118"/>
    </source>
</evidence>